<comment type="similarity">
    <text evidence="1">Belongs to the peptidase M16 family.</text>
</comment>
<dbReference type="Pfam" id="PF00675">
    <property type="entry name" value="Peptidase_M16"/>
    <property type="match status" value="1"/>
</dbReference>
<dbReference type="PANTHER" id="PTHR11851">
    <property type="entry name" value="METALLOPROTEASE"/>
    <property type="match status" value="1"/>
</dbReference>
<evidence type="ECO:0000313" key="4">
    <source>
        <dbReference type="EMBL" id="QHT80204.1"/>
    </source>
</evidence>
<dbReference type="SUPFAM" id="SSF63411">
    <property type="entry name" value="LuxS/MPP-like metallohydrolase"/>
    <property type="match status" value="2"/>
</dbReference>
<dbReference type="InterPro" id="IPR011765">
    <property type="entry name" value="Pept_M16_N"/>
</dbReference>
<dbReference type="GO" id="GO:0046872">
    <property type="term" value="F:metal ion binding"/>
    <property type="evidence" value="ECO:0007669"/>
    <property type="project" value="InterPro"/>
</dbReference>
<evidence type="ECO:0008006" key="5">
    <source>
        <dbReference type="Google" id="ProtNLM"/>
    </source>
</evidence>
<dbReference type="Gene3D" id="3.30.830.10">
    <property type="entry name" value="Metalloenzyme, LuxS/M16 peptidase-like"/>
    <property type="match status" value="2"/>
</dbReference>
<dbReference type="InterPro" id="IPR007863">
    <property type="entry name" value="Peptidase_M16_C"/>
</dbReference>
<protein>
    <recommendedName>
        <fullName evidence="5">Peptidase M16 N-terminal domain-containing protein</fullName>
    </recommendedName>
</protein>
<evidence type="ECO:0000259" key="2">
    <source>
        <dbReference type="Pfam" id="PF00675"/>
    </source>
</evidence>
<feature type="domain" description="Peptidase M16 C-terminal" evidence="3">
    <location>
        <begin position="169"/>
        <end position="346"/>
    </location>
</feature>
<name>A0A6C0HIC3_9ZZZZ</name>
<dbReference type="EMBL" id="MN739966">
    <property type="protein sequence ID" value="QHT80204.1"/>
    <property type="molecule type" value="Genomic_DNA"/>
</dbReference>
<evidence type="ECO:0000259" key="3">
    <source>
        <dbReference type="Pfam" id="PF05193"/>
    </source>
</evidence>
<accession>A0A6C0HIC3</accession>
<feature type="domain" description="Peptidase M16 N-terminal" evidence="2">
    <location>
        <begin position="13"/>
        <end position="158"/>
    </location>
</feature>
<dbReference type="InterPro" id="IPR050361">
    <property type="entry name" value="MPP/UQCRC_Complex"/>
</dbReference>
<dbReference type="InterPro" id="IPR011249">
    <property type="entry name" value="Metalloenz_LuxS/M16"/>
</dbReference>
<dbReference type="AlphaFoldDB" id="A0A6C0HIC3"/>
<sequence length="433" mass="50261">MPPVIWKFQNDCRVIYEKKTCADKSTILICCNVGSIHETKDTTGFCHLLEHLLLVSGTESQTYLNIFKTFDLTGSDFNAFTTKTQTFFSVTCLTEHLKDFIVLFGYIMFTSNVGTRTIEKEQRVIQQENLSDANQSNLAIFEIFEAHMYNNTPYQNPIDGQKGDKSKQLNLKHLLSFYKKYYVPGNITVSIVSSITSDKLLEFFKHSLFFTMNKIHVDAEIKIKRVVEAIVNPGYYIVSKNMDTSTVMIGFFIPVYKEDEIGFYFEVLKYYLNRMDGLLFNYFRTNQGSAYRFNADIEHEEIGGYFSINVETTPNHVMETLGFCISTFRTLINHGISEKDLYDVKKFMKESMKMKYDNIEELAEYNSKQINYFKKEPMVPFTHIYKKYYKPIQTVQIHEMIRKHFISSQLVVSIVGKNTPAHSEVEKLCASLA</sequence>
<proteinExistence type="inferred from homology"/>
<dbReference type="Pfam" id="PF05193">
    <property type="entry name" value="Peptidase_M16_C"/>
    <property type="match status" value="1"/>
</dbReference>
<dbReference type="PANTHER" id="PTHR11851:SF49">
    <property type="entry name" value="MITOCHONDRIAL-PROCESSING PEPTIDASE SUBUNIT ALPHA"/>
    <property type="match status" value="1"/>
</dbReference>
<organism evidence="4">
    <name type="scientific">viral metagenome</name>
    <dbReference type="NCBI Taxonomy" id="1070528"/>
    <lineage>
        <taxon>unclassified sequences</taxon>
        <taxon>metagenomes</taxon>
        <taxon>organismal metagenomes</taxon>
    </lineage>
</organism>
<evidence type="ECO:0000256" key="1">
    <source>
        <dbReference type="ARBA" id="ARBA00007261"/>
    </source>
</evidence>
<reference evidence="4" key="1">
    <citation type="journal article" date="2020" name="Nature">
        <title>Giant virus diversity and host interactions through global metagenomics.</title>
        <authorList>
            <person name="Schulz F."/>
            <person name="Roux S."/>
            <person name="Paez-Espino D."/>
            <person name="Jungbluth S."/>
            <person name="Walsh D.A."/>
            <person name="Denef V.J."/>
            <person name="McMahon K.D."/>
            <person name="Konstantinidis K.T."/>
            <person name="Eloe-Fadrosh E.A."/>
            <person name="Kyrpides N.C."/>
            <person name="Woyke T."/>
        </authorList>
    </citation>
    <scope>NUCLEOTIDE SEQUENCE</scope>
    <source>
        <strain evidence="4">GVMAG-M-3300023184-120</strain>
    </source>
</reference>